<feature type="domain" description="DUF4165" evidence="4">
    <location>
        <begin position="18"/>
        <end position="139"/>
    </location>
</feature>
<evidence type="ECO:0000259" key="3">
    <source>
        <dbReference type="Pfam" id="PF13750"/>
    </source>
</evidence>
<dbReference type="EMBL" id="CP013613">
    <property type="protein sequence ID" value="ALU46118.1"/>
    <property type="molecule type" value="Genomic_DNA"/>
</dbReference>
<geneLocation type="plasmid" evidence="5 6">
    <name>pMBL6842</name>
</geneLocation>
<dbReference type="InterPro" id="IPR022038">
    <property type="entry name" value="Ig-like_bact"/>
</dbReference>
<evidence type="ECO:0000313" key="6">
    <source>
        <dbReference type="Proteomes" id="UP000069015"/>
    </source>
</evidence>
<accession>A0A0U3I807</accession>
<dbReference type="RefSeq" id="WP_058798953.1">
    <property type="nucleotide sequence ID" value="NZ_CP013613.1"/>
</dbReference>
<name>A0A0U3I807_9GAMM</name>
<dbReference type="Pfam" id="PF13752">
    <property type="entry name" value="DUF4165"/>
    <property type="match status" value="1"/>
</dbReference>
<dbReference type="Proteomes" id="UP000069015">
    <property type="component" value="Plasmid pMBL6842"/>
</dbReference>
<evidence type="ECO:0000259" key="4">
    <source>
        <dbReference type="Pfam" id="PF13752"/>
    </source>
</evidence>
<keyword evidence="5" id="KW-0614">Plasmid</keyword>
<dbReference type="InterPro" id="IPR025429">
    <property type="entry name" value="DUF4165"/>
</dbReference>
<organism evidence="5 6">
    <name type="scientific">Pseudoalteromonas rubra</name>
    <dbReference type="NCBI Taxonomy" id="43658"/>
    <lineage>
        <taxon>Bacteria</taxon>
        <taxon>Pseudomonadati</taxon>
        <taxon>Pseudomonadota</taxon>
        <taxon>Gammaproteobacteria</taxon>
        <taxon>Alteromonadales</taxon>
        <taxon>Pseudoalteromonadaceae</taxon>
        <taxon>Pseudoalteromonas</taxon>
    </lineage>
</organism>
<sequence>MKIKHVFALVAAMAVCGAHAEIIQYQFNHAQSGAVTAISPNAPIEYLSAKGNIRFVLSSGLDRKIRLRLLNAQGTQIAQQESSLITPSDRLTVDGRSYYGKELYVQAPGEGEYQVVQEVLSTNGDIVQTFRRQIAIDTTAPVANTTLWVSGDRGYNQVYTGDLWKLGMGGSGQGIINMSELTDDTMIDNVTMELYRQNGQLYHIRPASYDLQTQKAVRRYDAGLFPSSNLDEVFTLKMIARDVAGNFITATQKAMFDNVNNISGRPFAVYDPDVTAELVPGAAGFVPYEHGMTIKTNPIKLLYRIPRLDWHEYRLGGVHVVNGIGESKVLHVNSEYVYLYLSTPHNARGTNDVRFVNFGTWGSMGLDYDLKLSDYAPKSPLPEKIEYNYSDIGWSSWHRYYIHNSKLPVSISGVRITAQSRPYPQTFSHSGVSCVIPAGQTSCSASWQRTMAKGTRGYLHDAMSLRNESGTLMASRAWAEVNWNDSEYPQVTPEHDPLTNTLTAYIFQAARGAYFDRLRLRGAWLEDRHGNRLQVDGGRSAESGGNYTYTWDLDTLPEGTFEVYVVAEEMHGPTTRESALTITSDRTAPTLSVSVRGDGQVTSLDDIVITASDAVSAIHFESVRLQGGPAREDIYLSTRQLSSNTYALAYPVMFPSMSVGEGYTLTVTAADEQGNARTETLSFDYQPRQVAMLNDDAQLRLPNINRTILRLNGLNPIYSDVVKLGDGSKVHGTYPIYVTVRSDAQGSVVVEGTEVAPGQTVTITNAYNFDAHDNRYDLSLHPADPTIRTQGSLLIGSTAPNAPILVTGYDFVELAQETSYNAEPLAVVERLALNMKLTGTSNFCRTLTTDPAVAANSDPYANPSCLVRFDSPLVKTALSHNGDQVTLNGYVSSLKTQSVRARVYTYGYRGELIQLADELYAITPRSPNGTLPTTLLNAKATLLHEIEALDVKAAFEAFKGCQLTDIREQAIEFAFDNTPDDILPRCLVEWQSFPDGIVALPGTESLGGYAQTLGDSEIRWTISIFHNGSDPITLAQGQHALSVIAPTAPHLQSTQLRLSNGTMTQGESHFVRDSRAETSALLFSVAVRDYPQRIVIGDLGCVVPAGQSECQVPLKVGPLGDKQTEIQGRMALPIDIDATRPYFAPRDQGHFEHDIVWDYTPPKIDSVHINNAQDGRELVATVAHEQLTLTQDQVAVVVYSPFAQTLTDNTWRLLDPTLTFLVDDAIEFEQAVKIDDNVFFFDHEKRDLDVNNTTAPLSIRVIGNYLVYLYSFHSLPDGAFRFAMNVRDHYTNGADYEHETFLMQRTVPQIQLSFLRDRLRKNVDGIYFLDDFGAVTNPGWDTQNEIYEATFGGIALTLTDDLNEPRENVKFFAGDVSALTPGQSYPLIVKARDTAGNIMVLSEDMTYAPSSFNIKTSTGSNVLYEKSQRGTAYISQRLYQCNFAGSRELAVSLSRPARKGCYVAIDHMPDGMDSVFQGWAVTVTGSVLSKEDNEITYSVYVVDQDGDEVRVKTDSLAWDVKPTEAMTLTLNPMVKLADNVIGVTPEAPVLSRYTIEDVSGEVNMSIFRGELHSEEFISQRSHKPIYDLFGVIRDDDVTSRTVFDRYQLKVGATYNLAPDIGVHDTRDVIVLPSRRTALNLSMDNGTELLSTDSSTVTAHMGLWSWKDKQSQYDPRTMGEWDIYIAYKSNTNDEVILTDTKMSDGDGRAQFTVEMADLFRKSSSFYAVAKVRSPHAEYSHTLKSTPLFVRLLLGTGVEGKLSSNMVSGKAPFTTLIRYEYDSLEDMVAGNDMRWEVSEDQQSWRELTQFSGRSAIPYLMSEVGDKYIRAIVTNKNTQESSTSDTLRISAYNKANLSIKGPAQVYAGQNVMLSMYNYVDVLNAHDGVAMWSEDGGANWYEGSTQQRFVATEETKLIMGKFKYASTTDGAGKAAWSQARYYLRPVAPRPVMAQIRAPHLIEIGEPITVTGQVMNANGGVDLPIRYEWHLPDGSVRTDASFEYTPGSDYLDERNRLKLKLLAWVDGYRNATQSEALRFLETWTYRFPETSISVRSTVLVAPATVTGMIQQQRSFMPGIQYHYQWHETPQIEVARPNSIASQIVIKTPGVHELRATIVDSRGKAKEVSQFVDVLEPSPITGEMMTYASNRYQRAPLGIVARAKTSGGHPQDFMVDYQWYLNGEKVTVLQPRSPMHRFEIETAGDYEIRVEATSQFGQQVAFTEQVTIHPNKVPQCESVTDKMKLAMRVTARCTDEDGFITAYDWWFNGEYIGRGAPSTQLSLETYPNALVEYEAIDDAGGRTRGRFSW</sequence>
<proteinExistence type="predicted"/>
<feature type="signal peptide" evidence="1">
    <location>
        <begin position="1"/>
        <end position="20"/>
    </location>
</feature>
<feature type="domain" description="Ig-like" evidence="2">
    <location>
        <begin position="148"/>
        <end position="258"/>
    </location>
</feature>
<keyword evidence="1" id="KW-0732">Signal</keyword>
<feature type="chain" id="PRO_5006839851" description="Ig-like domain-containing protein" evidence="1">
    <location>
        <begin position="21"/>
        <end position="2303"/>
    </location>
</feature>
<reference evidence="5 6" key="1">
    <citation type="submission" date="2015-12" db="EMBL/GenBank/DDBJ databases">
        <title>Complete genome sequence of Pseudoalteromonas rubra SCSIO 6842, harboring a conjugative plasmid.</title>
        <authorList>
            <person name="Li B."/>
            <person name="Wang X."/>
        </authorList>
    </citation>
    <scope>NUCLEOTIDE SEQUENCE [LARGE SCALE GENOMIC DNA]</scope>
    <source>
        <strain evidence="5 6">SCSIO 6842</strain>
        <plasmid evidence="5 6">pMBL6842</plasmid>
    </source>
</reference>
<evidence type="ECO:0000256" key="1">
    <source>
        <dbReference type="SAM" id="SignalP"/>
    </source>
</evidence>
<evidence type="ECO:0008006" key="7">
    <source>
        <dbReference type="Google" id="ProtNLM"/>
    </source>
</evidence>
<dbReference type="KEGG" id="prr:AT705_24460"/>
<protein>
    <recommendedName>
        <fullName evidence="7">Ig-like domain-containing protein</fullName>
    </recommendedName>
</protein>
<evidence type="ECO:0000313" key="5">
    <source>
        <dbReference type="EMBL" id="ALU46118.1"/>
    </source>
</evidence>
<gene>
    <name evidence="5" type="ORF">AT705_24460</name>
</gene>
<dbReference type="Pfam" id="PF13750">
    <property type="entry name" value="Big_3_3"/>
    <property type="match status" value="1"/>
</dbReference>
<dbReference type="Pfam" id="PF12245">
    <property type="entry name" value="Big_3_2"/>
    <property type="match status" value="1"/>
</dbReference>
<evidence type="ECO:0000259" key="2">
    <source>
        <dbReference type="Pfam" id="PF12245"/>
    </source>
</evidence>
<feature type="domain" description="Ig-like" evidence="3">
    <location>
        <begin position="545"/>
        <end position="693"/>
    </location>
</feature>